<dbReference type="Proteomes" id="UP000812270">
    <property type="component" value="Unassembled WGS sequence"/>
</dbReference>
<name>A0A9E2SCB4_9BACT</name>
<sequence>MDDKISQIIVGPNSSWKNLVEELKNSSEYEIVDECHQHFPSCKCYLVLSRTELQGKVYEKRLVLTMSFLVEYFTCYFEELVHFNELDVLPFRVIYNKTSTNANSYEEINSRIIEIASKNFSTHKYLDHYPLFSQRLDAVYPYTDDYTTIVSLFTLLFNGYEKLEQVEVFE</sequence>
<evidence type="ECO:0000313" key="2">
    <source>
        <dbReference type="Proteomes" id="UP000812270"/>
    </source>
</evidence>
<dbReference type="EMBL" id="JAHSPG010000004">
    <property type="protein sequence ID" value="MBV4357280.1"/>
    <property type="molecule type" value="Genomic_DNA"/>
</dbReference>
<protein>
    <submittedName>
        <fullName evidence="1">Uncharacterized protein</fullName>
    </submittedName>
</protein>
<gene>
    <name evidence="1" type="ORF">KTO63_08995</name>
</gene>
<reference evidence="1" key="1">
    <citation type="submission" date="2021-06" db="EMBL/GenBank/DDBJ databases">
        <authorList>
            <person name="Huq M.A."/>
        </authorList>
    </citation>
    <scope>NUCLEOTIDE SEQUENCE</scope>
    <source>
        <strain evidence="1">MAH-26</strain>
    </source>
</reference>
<proteinExistence type="predicted"/>
<comment type="caution">
    <text evidence="1">The sequence shown here is derived from an EMBL/GenBank/DDBJ whole genome shotgun (WGS) entry which is preliminary data.</text>
</comment>
<dbReference type="RefSeq" id="WP_217790924.1">
    <property type="nucleotide sequence ID" value="NZ_JAHSPG010000004.1"/>
</dbReference>
<evidence type="ECO:0000313" key="1">
    <source>
        <dbReference type="EMBL" id="MBV4357280.1"/>
    </source>
</evidence>
<accession>A0A9E2SCB4</accession>
<organism evidence="1 2">
    <name type="scientific">Pinibacter aurantiacus</name>
    <dbReference type="NCBI Taxonomy" id="2851599"/>
    <lineage>
        <taxon>Bacteria</taxon>
        <taxon>Pseudomonadati</taxon>
        <taxon>Bacteroidota</taxon>
        <taxon>Chitinophagia</taxon>
        <taxon>Chitinophagales</taxon>
        <taxon>Chitinophagaceae</taxon>
        <taxon>Pinibacter</taxon>
    </lineage>
</organism>
<dbReference type="AlphaFoldDB" id="A0A9E2SCB4"/>
<keyword evidence="2" id="KW-1185">Reference proteome</keyword>